<evidence type="ECO:0000313" key="4">
    <source>
        <dbReference type="EMBL" id="MFC4057602.1"/>
    </source>
</evidence>
<feature type="compositionally biased region" description="Basic and acidic residues" evidence="1">
    <location>
        <begin position="410"/>
        <end position="419"/>
    </location>
</feature>
<feature type="transmembrane region" description="Helical" evidence="2">
    <location>
        <begin position="112"/>
        <end position="128"/>
    </location>
</feature>
<dbReference type="InterPro" id="IPR007349">
    <property type="entry name" value="DUF418"/>
</dbReference>
<dbReference type="Proteomes" id="UP001595850">
    <property type="component" value="Unassembled WGS sequence"/>
</dbReference>
<dbReference type="PANTHER" id="PTHR30590:SF2">
    <property type="entry name" value="INNER MEMBRANE PROTEIN"/>
    <property type="match status" value="1"/>
</dbReference>
<gene>
    <name evidence="4" type="ORF">ACFOWE_04815</name>
</gene>
<dbReference type="EMBL" id="JBHSBM010000010">
    <property type="protein sequence ID" value="MFC4057602.1"/>
    <property type="molecule type" value="Genomic_DNA"/>
</dbReference>
<feature type="compositionally biased region" description="Basic and acidic residues" evidence="1">
    <location>
        <begin position="381"/>
        <end position="401"/>
    </location>
</feature>
<evidence type="ECO:0000259" key="3">
    <source>
        <dbReference type="Pfam" id="PF04235"/>
    </source>
</evidence>
<keyword evidence="2" id="KW-1133">Transmembrane helix</keyword>
<comment type="caution">
    <text evidence="4">The sequence shown here is derived from an EMBL/GenBank/DDBJ whole genome shotgun (WGS) entry which is preliminary data.</text>
</comment>
<keyword evidence="5" id="KW-1185">Reference proteome</keyword>
<feature type="transmembrane region" description="Helical" evidence="2">
    <location>
        <begin position="335"/>
        <end position="356"/>
    </location>
</feature>
<sequence length="419" mass="45456">MTNRRIDALDVLRGIAIMGTLGTNIWIFTGPAGPAGVLDALEQPGTLETLLRFLTNGKFLALLTLLFGVGLELQYRSARRRGARWPGWYLWRAALLLAEGFLHYLLVFEFDVLMGYAVTSVVVAYLVGRSDRAVRAWIAVQAAVLTAVIALLTAALMTVEGEPAGAAGAARTPGTLFTQGSYADQVAARLDSFLLYRLEAVLIVPMGIVLFLLGSQLMRAGVFEDSARGAVLRTRLMVLGFGVGAPLNLLTAFAGDAWFLVDRYLLPPLVALGLLALVTTVVQRMSGTPGPLRRGVTGVGRTALSCYVLQNLVASALCYGWGLGLAARLDSLRPWWTVAAWAGICALFTVLAALWLRRFERGPLESLWQWAYRAPQGAQRAYREPRRARREAGTEVPRDRAQGPYAGREAAGDHVGDTR</sequence>
<organism evidence="4 5">
    <name type="scientific">Planomonospora corallina</name>
    <dbReference type="NCBI Taxonomy" id="1806052"/>
    <lineage>
        <taxon>Bacteria</taxon>
        <taxon>Bacillati</taxon>
        <taxon>Actinomycetota</taxon>
        <taxon>Actinomycetes</taxon>
        <taxon>Streptosporangiales</taxon>
        <taxon>Streptosporangiaceae</taxon>
        <taxon>Planomonospora</taxon>
    </lineage>
</organism>
<protein>
    <submittedName>
        <fullName evidence="4">DUF418 domain-containing protein</fullName>
    </submittedName>
</protein>
<feature type="transmembrane region" description="Helical" evidence="2">
    <location>
        <begin position="236"/>
        <end position="259"/>
    </location>
</feature>
<reference evidence="5" key="1">
    <citation type="journal article" date="2019" name="Int. J. Syst. Evol. Microbiol.">
        <title>The Global Catalogue of Microorganisms (GCM) 10K type strain sequencing project: providing services to taxonomists for standard genome sequencing and annotation.</title>
        <authorList>
            <consortium name="The Broad Institute Genomics Platform"/>
            <consortium name="The Broad Institute Genome Sequencing Center for Infectious Disease"/>
            <person name="Wu L."/>
            <person name="Ma J."/>
        </authorList>
    </citation>
    <scope>NUCLEOTIDE SEQUENCE [LARGE SCALE GENOMIC DNA]</scope>
    <source>
        <strain evidence="5">TBRC 4489</strain>
    </source>
</reference>
<dbReference type="InterPro" id="IPR052529">
    <property type="entry name" value="Bact_Transport_Assoc"/>
</dbReference>
<keyword evidence="2" id="KW-0812">Transmembrane</keyword>
<name>A0ABV8I0G4_9ACTN</name>
<accession>A0ABV8I0G4</accession>
<proteinExistence type="predicted"/>
<feature type="domain" description="DUF418" evidence="3">
    <location>
        <begin position="217"/>
        <end position="371"/>
    </location>
</feature>
<evidence type="ECO:0000256" key="1">
    <source>
        <dbReference type="SAM" id="MobiDB-lite"/>
    </source>
</evidence>
<feature type="transmembrane region" description="Helical" evidence="2">
    <location>
        <begin position="89"/>
        <end position="106"/>
    </location>
</feature>
<feature type="transmembrane region" description="Helical" evidence="2">
    <location>
        <begin position="194"/>
        <end position="215"/>
    </location>
</feature>
<feature type="transmembrane region" description="Helical" evidence="2">
    <location>
        <begin position="49"/>
        <end position="69"/>
    </location>
</feature>
<dbReference type="RefSeq" id="WP_377285640.1">
    <property type="nucleotide sequence ID" value="NZ_JBHSBM010000010.1"/>
</dbReference>
<feature type="transmembrane region" description="Helical" evidence="2">
    <location>
        <begin position="265"/>
        <end position="282"/>
    </location>
</feature>
<evidence type="ECO:0000256" key="2">
    <source>
        <dbReference type="SAM" id="Phobius"/>
    </source>
</evidence>
<keyword evidence="2" id="KW-0472">Membrane</keyword>
<evidence type="ECO:0000313" key="5">
    <source>
        <dbReference type="Proteomes" id="UP001595850"/>
    </source>
</evidence>
<feature type="region of interest" description="Disordered" evidence="1">
    <location>
        <begin position="381"/>
        <end position="419"/>
    </location>
</feature>
<feature type="transmembrane region" description="Helical" evidence="2">
    <location>
        <begin position="12"/>
        <end position="29"/>
    </location>
</feature>
<feature type="transmembrane region" description="Helical" evidence="2">
    <location>
        <begin position="135"/>
        <end position="157"/>
    </location>
</feature>
<feature type="transmembrane region" description="Helical" evidence="2">
    <location>
        <begin position="303"/>
        <end position="323"/>
    </location>
</feature>
<dbReference type="Pfam" id="PF04235">
    <property type="entry name" value="DUF418"/>
    <property type="match status" value="1"/>
</dbReference>
<dbReference type="PANTHER" id="PTHR30590">
    <property type="entry name" value="INNER MEMBRANE PROTEIN"/>
    <property type="match status" value="1"/>
</dbReference>